<keyword evidence="11" id="KW-0560">Oxidoreductase</keyword>
<keyword evidence="14" id="KW-0275">Fatty acid biosynthesis</keyword>
<evidence type="ECO:0000313" key="18">
    <source>
        <dbReference type="Proteomes" id="UP001279734"/>
    </source>
</evidence>
<keyword evidence="4" id="KW-0444">Lipid biosynthesis</keyword>
<keyword evidence="7" id="KW-0256">Endoplasmic reticulum</keyword>
<feature type="transmembrane region" description="Helical" evidence="15">
    <location>
        <begin position="89"/>
        <end position="108"/>
    </location>
</feature>
<evidence type="ECO:0000313" key="17">
    <source>
        <dbReference type="EMBL" id="GMH01427.1"/>
    </source>
</evidence>
<organism evidence="17 18">
    <name type="scientific">Nepenthes gracilis</name>
    <name type="common">Slender pitcher plant</name>
    <dbReference type="NCBI Taxonomy" id="150966"/>
    <lineage>
        <taxon>Eukaryota</taxon>
        <taxon>Viridiplantae</taxon>
        <taxon>Streptophyta</taxon>
        <taxon>Embryophyta</taxon>
        <taxon>Tracheophyta</taxon>
        <taxon>Spermatophyta</taxon>
        <taxon>Magnoliopsida</taxon>
        <taxon>eudicotyledons</taxon>
        <taxon>Gunneridae</taxon>
        <taxon>Pentapetalae</taxon>
        <taxon>Caryophyllales</taxon>
        <taxon>Nepenthaceae</taxon>
        <taxon>Nepenthes</taxon>
    </lineage>
</organism>
<evidence type="ECO:0000256" key="11">
    <source>
        <dbReference type="ARBA" id="ARBA00023002"/>
    </source>
</evidence>
<comment type="subcellular location">
    <subcellularLocation>
        <location evidence="2">Endoplasmic reticulum membrane</location>
        <topology evidence="2">Multi-pass membrane protein</topology>
    </subcellularLocation>
</comment>
<feature type="transmembrane region" description="Helical" evidence="15">
    <location>
        <begin position="329"/>
        <end position="347"/>
    </location>
</feature>
<dbReference type="AlphaFoldDB" id="A0AAD3RZB1"/>
<dbReference type="GO" id="GO:0005789">
    <property type="term" value="C:endoplasmic reticulum membrane"/>
    <property type="evidence" value="ECO:0007669"/>
    <property type="project" value="UniProtKB-SubCell"/>
</dbReference>
<evidence type="ECO:0000256" key="2">
    <source>
        <dbReference type="ARBA" id="ARBA00004477"/>
    </source>
</evidence>
<dbReference type="GO" id="GO:0006633">
    <property type="term" value="P:fatty acid biosynthetic process"/>
    <property type="evidence" value="ECO:0007669"/>
    <property type="project" value="UniProtKB-KW"/>
</dbReference>
<feature type="domain" description="Fatty acid hydroxylase" evidence="16">
    <location>
        <begin position="340"/>
        <end position="472"/>
    </location>
</feature>
<feature type="transmembrane region" description="Helical" evidence="15">
    <location>
        <begin position="281"/>
        <end position="300"/>
    </location>
</feature>
<dbReference type="GO" id="GO:0080132">
    <property type="term" value="F:fatty acid 2-hydroxylase activity"/>
    <property type="evidence" value="ECO:0007669"/>
    <property type="project" value="InterPro"/>
</dbReference>
<evidence type="ECO:0000256" key="9">
    <source>
        <dbReference type="ARBA" id="ARBA00022833"/>
    </source>
</evidence>
<sequence length="483" mass="55555">MKGKRGFSSFEAVSRYTIFPPLNDGVFGYLIDIKMLGKNFSVDSTKPLVFQVGHLGEAYDEWVHQPIYSKVGPRFFANDFLESLTRTRWWAIPIIWLPVVCWFISLAIQRGRAPSQVVIAVVCGIFIWTFLEYSLHRFLFHMKTKSYWGNTLHYLLHGCHHKHPMDSLRLVFPPAATAILGVPLWSIIRLLSTPYVAPALFGGGLLGYVMYDITHYYLHHGQPSKGVTLKLKKYHLNHHYRVQNKGFGITVYRIFFVFFPKSERQSLQVVRKAPRWLHRNSLWILVSLLYSRLAILVKLIRNGSINLLSARKVLAFLKVTFGSFLHSQYGGLFLLFGCQLSAVEYTLHRFLFHIKTKSYWGNTMHYLLHGCHHKHPMDGLRLVFPPAATAILIVPFWNLIKLCATPSSTPAVFGGGLLGYVMYDVTHYYLHHGQPSSDIPRNLKKYHLNHHFRIQNKGFGITSSLWDRAFGTLPPSRTAERDT</sequence>
<dbReference type="InterPro" id="IPR014430">
    <property type="entry name" value="Scs7"/>
</dbReference>
<evidence type="ECO:0000256" key="15">
    <source>
        <dbReference type="SAM" id="Phobius"/>
    </source>
</evidence>
<accession>A0AAD3RZB1</accession>
<feature type="domain" description="Fatty acid hydroxylase" evidence="16">
    <location>
        <begin position="122"/>
        <end position="250"/>
    </location>
</feature>
<keyword evidence="5 15" id="KW-0812">Transmembrane</keyword>
<protein>
    <recommendedName>
        <fullName evidence="16">Fatty acid hydroxylase domain-containing protein</fullName>
    </recommendedName>
</protein>
<dbReference type="PANTHER" id="PTHR12863">
    <property type="entry name" value="FATTY ACID HYDROXYLASE"/>
    <property type="match status" value="1"/>
</dbReference>
<feature type="transmembrane region" description="Helical" evidence="15">
    <location>
        <begin position="114"/>
        <end position="135"/>
    </location>
</feature>
<evidence type="ECO:0000256" key="7">
    <source>
        <dbReference type="ARBA" id="ARBA00022824"/>
    </source>
</evidence>
<keyword evidence="9" id="KW-0862">Zinc</keyword>
<dbReference type="InterPro" id="IPR006694">
    <property type="entry name" value="Fatty_acid_hydroxylase"/>
</dbReference>
<comment type="cofactor">
    <cofactor evidence="1">
        <name>Zn(2+)</name>
        <dbReference type="ChEBI" id="CHEBI:29105"/>
    </cofactor>
</comment>
<feature type="transmembrane region" description="Helical" evidence="15">
    <location>
        <begin position="194"/>
        <end position="211"/>
    </location>
</feature>
<reference evidence="17" key="1">
    <citation type="submission" date="2023-05" db="EMBL/GenBank/DDBJ databases">
        <title>Nepenthes gracilis genome sequencing.</title>
        <authorList>
            <person name="Fukushima K."/>
        </authorList>
    </citation>
    <scope>NUCLEOTIDE SEQUENCE</scope>
    <source>
        <strain evidence="17">SING2019-196</strain>
    </source>
</reference>
<evidence type="ECO:0000256" key="3">
    <source>
        <dbReference type="ARBA" id="ARBA00009324"/>
    </source>
</evidence>
<name>A0AAD3RZB1_NEPGR</name>
<dbReference type="EMBL" id="BSYO01000003">
    <property type="protein sequence ID" value="GMH01427.1"/>
    <property type="molecule type" value="Genomic_DNA"/>
</dbReference>
<keyword evidence="12" id="KW-0443">Lipid metabolism</keyword>
<keyword evidence="10 15" id="KW-1133">Transmembrane helix</keyword>
<keyword evidence="13 15" id="KW-0472">Membrane</keyword>
<dbReference type="Proteomes" id="UP001279734">
    <property type="component" value="Unassembled WGS sequence"/>
</dbReference>
<evidence type="ECO:0000256" key="5">
    <source>
        <dbReference type="ARBA" id="ARBA00022692"/>
    </source>
</evidence>
<evidence type="ECO:0000256" key="6">
    <source>
        <dbReference type="ARBA" id="ARBA00022723"/>
    </source>
</evidence>
<comment type="caution">
    <text evidence="17">The sequence shown here is derived from an EMBL/GenBank/DDBJ whole genome shotgun (WGS) entry which is preliminary data.</text>
</comment>
<gene>
    <name evidence="17" type="ORF">Nepgr_003266</name>
</gene>
<evidence type="ECO:0000256" key="12">
    <source>
        <dbReference type="ARBA" id="ARBA00023098"/>
    </source>
</evidence>
<dbReference type="PANTHER" id="PTHR12863:SF1">
    <property type="entry name" value="FATTY ACID 2-HYDROXYLASE"/>
    <property type="match status" value="1"/>
</dbReference>
<evidence type="ECO:0000259" key="16">
    <source>
        <dbReference type="Pfam" id="PF04116"/>
    </source>
</evidence>
<feature type="transmembrane region" description="Helical" evidence="15">
    <location>
        <begin position="382"/>
        <end position="400"/>
    </location>
</feature>
<evidence type="ECO:0000256" key="10">
    <source>
        <dbReference type="ARBA" id="ARBA00022989"/>
    </source>
</evidence>
<evidence type="ECO:0000256" key="8">
    <source>
        <dbReference type="ARBA" id="ARBA00022832"/>
    </source>
</evidence>
<evidence type="ECO:0000256" key="4">
    <source>
        <dbReference type="ARBA" id="ARBA00022516"/>
    </source>
</evidence>
<dbReference type="GO" id="GO:0005506">
    <property type="term" value="F:iron ion binding"/>
    <property type="evidence" value="ECO:0007669"/>
    <property type="project" value="InterPro"/>
</dbReference>
<evidence type="ECO:0000256" key="14">
    <source>
        <dbReference type="ARBA" id="ARBA00023160"/>
    </source>
</evidence>
<comment type="similarity">
    <text evidence="3">Belongs to the sterol desaturase family.</text>
</comment>
<proteinExistence type="inferred from homology"/>
<keyword evidence="6" id="KW-0479">Metal-binding</keyword>
<keyword evidence="18" id="KW-1185">Reference proteome</keyword>
<evidence type="ECO:0000256" key="13">
    <source>
        <dbReference type="ARBA" id="ARBA00023136"/>
    </source>
</evidence>
<feature type="transmembrane region" description="Helical" evidence="15">
    <location>
        <begin position="170"/>
        <end position="188"/>
    </location>
</feature>
<keyword evidence="8" id="KW-0276">Fatty acid metabolism</keyword>
<evidence type="ECO:0000256" key="1">
    <source>
        <dbReference type="ARBA" id="ARBA00001947"/>
    </source>
</evidence>
<dbReference type="Pfam" id="PF04116">
    <property type="entry name" value="FA_hydroxylase"/>
    <property type="match status" value="2"/>
</dbReference>